<gene>
    <name evidence="2" type="ORF">PHET_03635</name>
</gene>
<dbReference type="OrthoDB" id="286395at2759"/>
<dbReference type="PANTHER" id="PTHR46014:SF1">
    <property type="entry name" value="TETRATRICOPEPTIDE REPEAT PROTEIN 1"/>
    <property type="match status" value="1"/>
</dbReference>
<dbReference type="Proteomes" id="UP000748531">
    <property type="component" value="Unassembled WGS sequence"/>
</dbReference>
<protein>
    <submittedName>
        <fullName evidence="2">Tetratricopeptide repeat protein</fullName>
    </submittedName>
</protein>
<accession>A0A8J4SR56</accession>
<dbReference type="InterPro" id="IPR052769">
    <property type="entry name" value="TPR_domain_protein"/>
</dbReference>
<dbReference type="EMBL" id="LUCH01001505">
    <property type="protein sequence ID" value="KAF5402960.1"/>
    <property type="molecule type" value="Genomic_DNA"/>
</dbReference>
<reference evidence="2" key="1">
    <citation type="submission" date="2019-05" db="EMBL/GenBank/DDBJ databases">
        <title>Annotation for the trematode Paragonimus heterotremus.</title>
        <authorList>
            <person name="Choi Y.-J."/>
        </authorList>
    </citation>
    <scope>NUCLEOTIDE SEQUENCE</scope>
    <source>
        <strain evidence="2">LC</strain>
    </source>
</reference>
<keyword evidence="3" id="KW-1185">Reference proteome</keyword>
<proteinExistence type="predicted"/>
<dbReference type="Gene3D" id="1.25.40.10">
    <property type="entry name" value="Tetratricopeptide repeat domain"/>
    <property type="match status" value="1"/>
</dbReference>
<feature type="region of interest" description="Disordered" evidence="1">
    <location>
        <begin position="240"/>
        <end position="261"/>
    </location>
</feature>
<dbReference type="InterPro" id="IPR011990">
    <property type="entry name" value="TPR-like_helical_dom_sf"/>
</dbReference>
<dbReference type="SUPFAM" id="SSF48452">
    <property type="entry name" value="TPR-like"/>
    <property type="match status" value="1"/>
</dbReference>
<evidence type="ECO:0000256" key="1">
    <source>
        <dbReference type="SAM" id="MobiDB-lite"/>
    </source>
</evidence>
<dbReference type="InterPro" id="IPR019734">
    <property type="entry name" value="TPR_rpt"/>
</dbReference>
<dbReference type="SMART" id="SM00028">
    <property type="entry name" value="TPR"/>
    <property type="match status" value="2"/>
</dbReference>
<evidence type="ECO:0000313" key="2">
    <source>
        <dbReference type="EMBL" id="KAF5402960.1"/>
    </source>
</evidence>
<sequence>MWKVIDVHREVFPDHLTKAGDGSLCTFDVEELKSKVSISVELCCICSGASQGPHKQFVLCTGCRLSLMLGQSPDLVPRGTGCTLATIRGVLEQGLFGCSARESITITAESAKIDVCSNGDVAESPQQFTLTLRVVDVRNPAICSFPKASPTEPSSSDTTITAVWNPTLAVYWYTRAWRLKERGTWLIQKHLDKNKSTVLDQHDALCRPIWAGAFACYSRALQLSTLARWANETFARRAANPVAGDDDRPYELSNDQADSTRPVDLDRIEDMTTADPDVSSISAMQHLEFSLLLNLALCQLKVGSSESAAQNCSQALHLDPGWIEWATDHQTDSSDPTDGRPDGSAITSVEVAKALHRRAQAYTNRSRWDEAAADLKVAMRLQKLAGSQAGLSASETLLAHVRKQMVVDQNVLANRLRKHRQLF</sequence>
<organism evidence="2 3">
    <name type="scientific">Paragonimus heterotremus</name>
    <dbReference type="NCBI Taxonomy" id="100268"/>
    <lineage>
        <taxon>Eukaryota</taxon>
        <taxon>Metazoa</taxon>
        <taxon>Spiralia</taxon>
        <taxon>Lophotrochozoa</taxon>
        <taxon>Platyhelminthes</taxon>
        <taxon>Trematoda</taxon>
        <taxon>Digenea</taxon>
        <taxon>Plagiorchiida</taxon>
        <taxon>Troglotremata</taxon>
        <taxon>Troglotrematidae</taxon>
        <taxon>Paragonimus</taxon>
    </lineage>
</organism>
<dbReference type="PANTHER" id="PTHR46014">
    <property type="entry name" value="TETRATRICOPEPTIDE REPEAT PROTEIN 1"/>
    <property type="match status" value="1"/>
</dbReference>
<evidence type="ECO:0000313" key="3">
    <source>
        <dbReference type="Proteomes" id="UP000748531"/>
    </source>
</evidence>
<comment type="caution">
    <text evidence="2">The sequence shown here is derived from an EMBL/GenBank/DDBJ whole genome shotgun (WGS) entry which is preliminary data.</text>
</comment>
<name>A0A8J4SR56_9TREM</name>
<dbReference type="AlphaFoldDB" id="A0A8J4SR56"/>